<evidence type="ECO:0000313" key="1">
    <source>
        <dbReference type="EMBL" id="BAD17644.1"/>
    </source>
</evidence>
<proteinExistence type="predicted"/>
<reference evidence="2" key="2">
    <citation type="journal article" date="2008" name="Nucleic Acids Res.">
        <title>The rice annotation project database (RAP-DB): 2008 update.</title>
        <authorList>
            <consortium name="The rice annotation project (RAP)"/>
        </authorList>
    </citation>
    <scope>GENOME REANNOTATION</scope>
    <source>
        <strain evidence="2">cv. Nipponbare</strain>
    </source>
</reference>
<accession>Q6YVG1</accession>
<dbReference type="EMBL" id="AP005826">
    <property type="protein sequence ID" value="BAD17644.1"/>
    <property type="molecule type" value="Genomic_DNA"/>
</dbReference>
<protein>
    <submittedName>
        <fullName evidence="1">Uncharacterized protein</fullName>
    </submittedName>
</protein>
<name>Q6YVG1_ORYSJ</name>
<sequence>MRWRRWQQRVLHVLLQRGAVTAMGMGKGKGRIWGRVMRSPPAFCFFLARSVHFLVSYSVIYETYTVTFEQPI</sequence>
<evidence type="ECO:0000313" key="2">
    <source>
        <dbReference type="Proteomes" id="UP000000763"/>
    </source>
</evidence>
<reference evidence="2" key="1">
    <citation type="journal article" date="2005" name="Nature">
        <title>The map-based sequence of the rice genome.</title>
        <authorList>
            <consortium name="International rice genome sequencing project (IRGSP)"/>
            <person name="Matsumoto T."/>
            <person name="Wu J."/>
            <person name="Kanamori H."/>
            <person name="Katayose Y."/>
            <person name="Fujisawa M."/>
            <person name="Namiki N."/>
            <person name="Mizuno H."/>
            <person name="Yamamoto K."/>
            <person name="Antonio B.A."/>
            <person name="Baba T."/>
            <person name="Sakata K."/>
            <person name="Nagamura Y."/>
            <person name="Aoki H."/>
            <person name="Arikawa K."/>
            <person name="Arita K."/>
            <person name="Bito T."/>
            <person name="Chiden Y."/>
            <person name="Fujitsuka N."/>
            <person name="Fukunaka R."/>
            <person name="Hamada M."/>
            <person name="Harada C."/>
            <person name="Hayashi A."/>
            <person name="Hijishita S."/>
            <person name="Honda M."/>
            <person name="Hosokawa S."/>
            <person name="Ichikawa Y."/>
            <person name="Idonuma A."/>
            <person name="Iijima M."/>
            <person name="Ikeda M."/>
            <person name="Ikeno M."/>
            <person name="Ito K."/>
            <person name="Ito S."/>
            <person name="Ito T."/>
            <person name="Ito Y."/>
            <person name="Ito Y."/>
            <person name="Iwabuchi A."/>
            <person name="Kamiya K."/>
            <person name="Karasawa W."/>
            <person name="Kurita K."/>
            <person name="Katagiri S."/>
            <person name="Kikuta A."/>
            <person name="Kobayashi H."/>
            <person name="Kobayashi N."/>
            <person name="Machita K."/>
            <person name="Maehara T."/>
            <person name="Masukawa M."/>
            <person name="Mizubayashi T."/>
            <person name="Mukai Y."/>
            <person name="Nagasaki H."/>
            <person name="Nagata Y."/>
            <person name="Naito S."/>
            <person name="Nakashima M."/>
            <person name="Nakama Y."/>
            <person name="Nakamichi Y."/>
            <person name="Nakamura M."/>
            <person name="Meguro A."/>
            <person name="Negishi M."/>
            <person name="Ohta I."/>
            <person name="Ohta T."/>
            <person name="Okamoto M."/>
            <person name="Ono N."/>
            <person name="Saji S."/>
            <person name="Sakaguchi M."/>
            <person name="Sakai K."/>
            <person name="Shibata M."/>
            <person name="Shimokawa T."/>
            <person name="Song J."/>
            <person name="Takazaki Y."/>
            <person name="Terasawa K."/>
            <person name="Tsugane M."/>
            <person name="Tsuji K."/>
            <person name="Ueda S."/>
            <person name="Waki K."/>
            <person name="Yamagata H."/>
            <person name="Yamamoto M."/>
            <person name="Yamamoto S."/>
            <person name="Yamane H."/>
            <person name="Yoshiki S."/>
            <person name="Yoshihara R."/>
            <person name="Yukawa K."/>
            <person name="Zhong H."/>
            <person name="Yano M."/>
            <person name="Yuan Q."/>
            <person name="Ouyang S."/>
            <person name="Liu J."/>
            <person name="Jones K.M."/>
            <person name="Gansberger K."/>
            <person name="Moffat K."/>
            <person name="Hill J."/>
            <person name="Bera J."/>
            <person name="Fadrosh D."/>
            <person name="Jin S."/>
            <person name="Johri S."/>
            <person name="Kim M."/>
            <person name="Overton L."/>
            <person name="Reardon M."/>
            <person name="Tsitrin T."/>
            <person name="Vuong H."/>
            <person name="Weaver B."/>
            <person name="Ciecko A."/>
            <person name="Tallon L."/>
            <person name="Jackson J."/>
            <person name="Pai G."/>
            <person name="Aken S.V."/>
            <person name="Utterback T."/>
            <person name="Reidmuller S."/>
            <person name="Feldblyum T."/>
            <person name="Hsiao J."/>
            <person name="Zismann V."/>
            <person name="Iobst S."/>
            <person name="de Vazeille A.R."/>
            <person name="Buell C.R."/>
            <person name="Ying K."/>
            <person name="Li Y."/>
            <person name="Lu T."/>
            <person name="Huang Y."/>
            <person name="Zhao Q."/>
            <person name="Feng Q."/>
            <person name="Zhang L."/>
            <person name="Zhu J."/>
            <person name="Weng Q."/>
            <person name="Mu J."/>
            <person name="Lu Y."/>
            <person name="Fan D."/>
            <person name="Liu Y."/>
            <person name="Guan J."/>
            <person name="Zhang Y."/>
            <person name="Yu S."/>
            <person name="Liu X."/>
            <person name="Zhang Y."/>
            <person name="Hong G."/>
            <person name="Han B."/>
            <person name="Choisne N."/>
            <person name="Demange N."/>
            <person name="Orjeda G."/>
            <person name="Samain S."/>
            <person name="Cattolico L."/>
            <person name="Pelletier E."/>
            <person name="Couloux A."/>
            <person name="Segurens B."/>
            <person name="Wincker P."/>
            <person name="D'Hont A."/>
            <person name="Scarpelli C."/>
            <person name="Weissenbach J."/>
            <person name="Salanoubat M."/>
            <person name="Quetier F."/>
            <person name="Yu Y."/>
            <person name="Kim H.R."/>
            <person name="Rambo T."/>
            <person name="Currie J."/>
            <person name="Collura K."/>
            <person name="Luo M."/>
            <person name="Yang T."/>
            <person name="Ammiraju J.S.S."/>
            <person name="Engler F."/>
            <person name="Soderlund C."/>
            <person name="Wing R.A."/>
            <person name="Palmer L.E."/>
            <person name="de la Bastide M."/>
            <person name="Spiegel L."/>
            <person name="Nascimento L."/>
            <person name="Zutavern T."/>
            <person name="O'Shaughnessy A."/>
            <person name="Dike S."/>
            <person name="Dedhia N."/>
            <person name="Preston R."/>
            <person name="Balija V."/>
            <person name="McCombie W.R."/>
            <person name="Chow T."/>
            <person name="Chen H."/>
            <person name="Chung M."/>
            <person name="Chen C."/>
            <person name="Shaw J."/>
            <person name="Wu H."/>
            <person name="Hsiao K."/>
            <person name="Chao Y."/>
            <person name="Chu M."/>
            <person name="Cheng C."/>
            <person name="Hour A."/>
            <person name="Lee P."/>
            <person name="Lin S."/>
            <person name="Lin Y."/>
            <person name="Liou J."/>
            <person name="Liu S."/>
            <person name="Hsing Y."/>
            <person name="Raghuvanshi S."/>
            <person name="Mohanty A."/>
            <person name="Bharti A.K."/>
            <person name="Gaur A."/>
            <person name="Gupta V."/>
            <person name="Kumar D."/>
            <person name="Ravi V."/>
            <person name="Vij S."/>
            <person name="Kapur A."/>
            <person name="Khurana P."/>
            <person name="Khurana P."/>
            <person name="Khurana J.P."/>
            <person name="Tyagi A.K."/>
            <person name="Gaikwad K."/>
            <person name="Singh A."/>
            <person name="Dalal V."/>
            <person name="Srivastava S."/>
            <person name="Dixit A."/>
            <person name="Pal A.K."/>
            <person name="Ghazi I.A."/>
            <person name="Yadav M."/>
            <person name="Pandit A."/>
            <person name="Bhargava A."/>
            <person name="Sureshbabu K."/>
            <person name="Batra K."/>
            <person name="Sharma T.R."/>
            <person name="Mohapatra T."/>
            <person name="Singh N.K."/>
            <person name="Messing J."/>
            <person name="Nelson A.B."/>
            <person name="Fuks G."/>
            <person name="Kavchok S."/>
            <person name="Keizer G."/>
            <person name="Linton E."/>
            <person name="Llaca V."/>
            <person name="Song R."/>
            <person name="Tanyolac B."/>
            <person name="Young S."/>
            <person name="Ho-Il K."/>
            <person name="Hahn J.H."/>
            <person name="Sangsakoo G."/>
            <person name="Vanavichit A."/>
            <person name="de Mattos Luiz.A.T."/>
            <person name="Zimmer P.D."/>
            <person name="Malone G."/>
            <person name="Dellagostin O."/>
            <person name="de Oliveira A.C."/>
            <person name="Bevan M."/>
            <person name="Bancroft I."/>
            <person name="Minx P."/>
            <person name="Cordum H."/>
            <person name="Wilson R."/>
            <person name="Cheng Z."/>
            <person name="Jin W."/>
            <person name="Jiang J."/>
            <person name="Leong S.A."/>
            <person name="Iwama H."/>
            <person name="Gojobori T."/>
            <person name="Itoh T."/>
            <person name="Niimura Y."/>
            <person name="Fujii Y."/>
            <person name="Habara T."/>
            <person name="Sakai H."/>
            <person name="Sato Y."/>
            <person name="Wilson G."/>
            <person name="Kumar K."/>
            <person name="McCouch S."/>
            <person name="Juretic N."/>
            <person name="Hoen D."/>
            <person name="Wright S."/>
            <person name="Bruskiewich R."/>
            <person name="Bureau T."/>
            <person name="Miyao A."/>
            <person name="Hirochika H."/>
            <person name="Nishikawa T."/>
            <person name="Kadowaki K."/>
            <person name="Sugiura M."/>
            <person name="Burr B."/>
            <person name="Sasaki T."/>
        </authorList>
    </citation>
    <scope>NUCLEOTIDE SEQUENCE [LARGE SCALE GENOMIC DNA]</scope>
    <source>
        <strain evidence="2">cv. Nipponbare</strain>
    </source>
</reference>
<dbReference type="Proteomes" id="UP000000763">
    <property type="component" value="Chromosome 2"/>
</dbReference>
<organism evidence="1 2">
    <name type="scientific">Oryza sativa subsp. japonica</name>
    <name type="common">Rice</name>
    <dbReference type="NCBI Taxonomy" id="39947"/>
    <lineage>
        <taxon>Eukaryota</taxon>
        <taxon>Viridiplantae</taxon>
        <taxon>Streptophyta</taxon>
        <taxon>Embryophyta</taxon>
        <taxon>Tracheophyta</taxon>
        <taxon>Spermatophyta</taxon>
        <taxon>Magnoliopsida</taxon>
        <taxon>Liliopsida</taxon>
        <taxon>Poales</taxon>
        <taxon>Poaceae</taxon>
        <taxon>BOP clade</taxon>
        <taxon>Oryzoideae</taxon>
        <taxon>Oryzeae</taxon>
        <taxon>Oryzinae</taxon>
        <taxon>Oryza</taxon>
        <taxon>Oryza sativa</taxon>
    </lineage>
</organism>
<gene>
    <name evidence="1" type="primary">P0758B01.16</name>
</gene>
<dbReference type="AlphaFoldDB" id="Q6YVG1"/>